<comment type="caution">
    <text evidence="2">The sequence shown here is derived from an EMBL/GenBank/DDBJ whole genome shotgun (WGS) entry which is preliminary data.</text>
</comment>
<reference evidence="2" key="1">
    <citation type="submission" date="2021-01" db="EMBL/GenBank/DDBJ databases">
        <authorList>
            <person name="Lovell J.T."/>
            <person name="Bentley N."/>
            <person name="Bhattarai G."/>
            <person name="Jenkins J.W."/>
            <person name="Sreedasyam A."/>
            <person name="Alarcon Y."/>
            <person name="Bock C."/>
            <person name="Boston L."/>
            <person name="Carlson J."/>
            <person name="Cervantes K."/>
            <person name="Clermont K."/>
            <person name="Krom N."/>
            <person name="Kubenka K."/>
            <person name="Mamidi S."/>
            <person name="Mattison C."/>
            <person name="Monteros M."/>
            <person name="Pisani C."/>
            <person name="Plott C."/>
            <person name="Rajasekar S."/>
            <person name="Rhein H.S."/>
            <person name="Rohla C."/>
            <person name="Song M."/>
            <person name="Hilaire R.S."/>
            <person name="Shu S."/>
            <person name="Wells L."/>
            <person name="Wang X."/>
            <person name="Webber J."/>
            <person name="Heerema R.J."/>
            <person name="Klein P."/>
            <person name="Conner P."/>
            <person name="Grauke L."/>
            <person name="Grimwood J."/>
            <person name="Schmutz J."/>
            <person name="Randall J.J."/>
        </authorList>
    </citation>
    <scope>NUCLEOTIDE SEQUENCE</scope>
    <source>
        <tissue evidence="2">Leaf</tissue>
    </source>
</reference>
<dbReference type="Proteomes" id="UP000811246">
    <property type="component" value="Chromosome 10"/>
</dbReference>
<proteinExistence type="predicted"/>
<sequence length="171" mass="18204">MLFLSPPPPRFLRLLCSLSPFLFLNVSSSSLSLHFFISLSFLASHTATVTYKLSRASSSPSHTATVTYKSLRAPPLNPTNTNNTTNDHKPTKTKKKSNGLVPSHDNTMGSIVGSATMGSTARPSLSLSSFKASPGANRSTGRRNLLIYAARDLSTLLCSLPPRAAVLGLAT</sequence>
<protein>
    <submittedName>
        <fullName evidence="2">Uncharacterized protein</fullName>
    </submittedName>
</protein>
<dbReference type="AlphaFoldDB" id="A0A922DXX3"/>
<feature type="region of interest" description="Disordered" evidence="1">
    <location>
        <begin position="71"/>
        <end position="104"/>
    </location>
</feature>
<accession>A0A922DXX3</accession>
<dbReference type="EMBL" id="CM031834">
    <property type="protein sequence ID" value="KAG6692971.1"/>
    <property type="molecule type" value="Genomic_DNA"/>
</dbReference>
<evidence type="ECO:0000256" key="1">
    <source>
        <dbReference type="SAM" id="MobiDB-lite"/>
    </source>
</evidence>
<organism evidence="2 3">
    <name type="scientific">Carya illinoinensis</name>
    <name type="common">Pecan</name>
    <dbReference type="NCBI Taxonomy" id="32201"/>
    <lineage>
        <taxon>Eukaryota</taxon>
        <taxon>Viridiplantae</taxon>
        <taxon>Streptophyta</taxon>
        <taxon>Embryophyta</taxon>
        <taxon>Tracheophyta</taxon>
        <taxon>Spermatophyta</taxon>
        <taxon>Magnoliopsida</taxon>
        <taxon>eudicotyledons</taxon>
        <taxon>Gunneridae</taxon>
        <taxon>Pentapetalae</taxon>
        <taxon>rosids</taxon>
        <taxon>fabids</taxon>
        <taxon>Fagales</taxon>
        <taxon>Juglandaceae</taxon>
        <taxon>Carya</taxon>
    </lineage>
</organism>
<gene>
    <name evidence="2" type="ORF">I3842_10G141100</name>
</gene>
<evidence type="ECO:0000313" key="3">
    <source>
        <dbReference type="Proteomes" id="UP000811246"/>
    </source>
</evidence>
<name>A0A922DXX3_CARIL</name>
<evidence type="ECO:0000313" key="2">
    <source>
        <dbReference type="EMBL" id="KAG6692971.1"/>
    </source>
</evidence>